<feature type="region of interest" description="Disordered" evidence="4">
    <location>
        <begin position="169"/>
        <end position="207"/>
    </location>
</feature>
<dbReference type="PANTHER" id="PTHR24126:SF14">
    <property type="entry name" value="ANK_REP_REGION DOMAIN-CONTAINING PROTEIN"/>
    <property type="match status" value="1"/>
</dbReference>
<dbReference type="AlphaFoldDB" id="A0A5A8C1H8"/>
<dbReference type="InterPro" id="IPR002110">
    <property type="entry name" value="Ankyrin_rpt"/>
</dbReference>
<dbReference type="PROSITE" id="PS50088">
    <property type="entry name" value="ANK_REPEAT"/>
    <property type="match status" value="1"/>
</dbReference>
<evidence type="ECO:0000256" key="2">
    <source>
        <dbReference type="ARBA" id="ARBA00023043"/>
    </source>
</evidence>
<dbReference type="SMART" id="SM00248">
    <property type="entry name" value="ANK"/>
    <property type="match status" value="3"/>
</dbReference>
<proteinExistence type="predicted"/>
<gene>
    <name evidence="5" type="ORF">FNF29_08328</name>
</gene>
<dbReference type="PROSITE" id="PS50297">
    <property type="entry name" value="ANK_REP_REGION"/>
    <property type="match status" value="1"/>
</dbReference>
<dbReference type="EMBL" id="VLTN01000110">
    <property type="protein sequence ID" value="KAA0145950.1"/>
    <property type="molecule type" value="Genomic_DNA"/>
</dbReference>
<protein>
    <submittedName>
        <fullName evidence="5">Uncharacterized protein</fullName>
    </submittedName>
</protein>
<dbReference type="Proteomes" id="UP000323011">
    <property type="component" value="Unassembled WGS sequence"/>
</dbReference>
<keyword evidence="6" id="KW-1185">Reference proteome</keyword>
<dbReference type="SUPFAM" id="SSF48403">
    <property type="entry name" value="Ankyrin repeat"/>
    <property type="match status" value="1"/>
</dbReference>
<dbReference type="Gene3D" id="1.25.40.20">
    <property type="entry name" value="Ankyrin repeat-containing domain"/>
    <property type="match status" value="1"/>
</dbReference>
<feature type="compositionally biased region" description="Acidic residues" evidence="4">
    <location>
        <begin position="175"/>
        <end position="192"/>
    </location>
</feature>
<accession>A0A5A8C1H8</accession>
<dbReference type="PANTHER" id="PTHR24126">
    <property type="entry name" value="ANKYRIN REPEAT, PH AND SEC7 DOMAIN CONTAINING PROTEIN SECG-RELATED"/>
    <property type="match status" value="1"/>
</dbReference>
<feature type="region of interest" description="Disordered" evidence="4">
    <location>
        <begin position="1"/>
        <end position="62"/>
    </location>
</feature>
<evidence type="ECO:0000256" key="4">
    <source>
        <dbReference type="SAM" id="MobiDB-lite"/>
    </source>
</evidence>
<organism evidence="5 6">
    <name type="scientific">Cafeteria roenbergensis</name>
    <name type="common">Marine flagellate</name>
    <dbReference type="NCBI Taxonomy" id="33653"/>
    <lineage>
        <taxon>Eukaryota</taxon>
        <taxon>Sar</taxon>
        <taxon>Stramenopiles</taxon>
        <taxon>Bigyra</taxon>
        <taxon>Opalozoa</taxon>
        <taxon>Bicosoecida</taxon>
        <taxon>Cafeteriaceae</taxon>
        <taxon>Cafeteria</taxon>
    </lineage>
</organism>
<reference evidence="5 6" key="1">
    <citation type="submission" date="2019-07" db="EMBL/GenBank/DDBJ databases">
        <title>Genomes of Cafeteria roenbergensis.</title>
        <authorList>
            <person name="Fischer M.G."/>
            <person name="Hackl T."/>
            <person name="Roman M."/>
        </authorList>
    </citation>
    <scope>NUCLEOTIDE SEQUENCE [LARGE SCALE GENOMIC DNA]</scope>
    <source>
        <strain evidence="5 6">BVI</strain>
    </source>
</reference>
<dbReference type="Pfam" id="PF00023">
    <property type="entry name" value="Ank"/>
    <property type="match status" value="1"/>
</dbReference>
<dbReference type="InterPro" id="IPR036770">
    <property type="entry name" value="Ankyrin_rpt-contain_sf"/>
</dbReference>
<comment type="caution">
    <text evidence="5">The sequence shown here is derived from an EMBL/GenBank/DDBJ whole genome shotgun (WGS) entry which is preliminary data.</text>
</comment>
<feature type="compositionally biased region" description="Polar residues" evidence="4">
    <location>
        <begin position="1"/>
        <end position="12"/>
    </location>
</feature>
<feature type="compositionally biased region" description="Basic and acidic residues" evidence="4">
    <location>
        <begin position="24"/>
        <end position="34"/>
    </location>
</feature>
<keyword evidence="2 3" id="KW-0040">ANK repeat</keyword>
<evidence type="ECO:0000313" key="6">
    <source>
        <dbReference type="Proteomes" id="UP000323011"/>
    </source>
</evidence>
<evidence type="ECO:0000256" key="1">
    <source>
        <dbReference type="ARBA" id="ARBA00022737"/>
    </source>
</evidence>
<name>A0A5A8C1H8_CAFRO</name>
<dbReference type="Pfam" id="PF12796">
    <property type="entry name" value="Ank_2"/>
    <property type="match status" value="1"/>
</dbReference>
<sequence length="207" mass="21224">MAASSSADSTMVSIEAATDAFADPPEKEHLDCGHRGPARLHRSAPGERDRSPTRPTTDSGFTPLHAAASYCHTDALRALLAAQAATGRGVDVCDEDGDTPLHACESVECGELLLAAGANVLARNSEGKTPLEVAREDDRVEMAVWLLAKTAEAGGDTSAVLAAAAADAAAATGADDIDEEDDDDDIEDDDGPDGVPAGMEPTAFPDP</sequence>
<feature type="repeat" description="ANK" evidence="3">
    <location>
        <begin position="59"/>
        <end position="84"/>
    </location>
</feature>
<evidence type="ECO:0000313" key="5">
    <source>
        <dbReference type="EMBL" id="KAA0145950.1"/>
    </source>
</evidence>
<keyword evidence="1" id="KW-0677">Repeat</keyword>
<evidence type="ECO:0000256" key="3">
    <source>
        <dbReference type="PROSITE-ProRule" id="PRU00023"/>
    </source>
</evidence>